<feature type="chain" id="PRO_5043384446" description="Extracellular serine-rich protein" evidence="3">
    <location>
        <begin position="21"/>
        <end position="384"/>
    </location>
</feature>
<protein>
    <recommendedName>
        <fullName evidence="6">Extracellular serine-rich protein</fullName>
    </recommendedName>
</protein>
<evidence type="ECO:0000256" key="1">
    <source>
        <dbReference type="SAM" id="MobiDB-lite"/>
    </source>
</evidence>
<keyword evidence="2" id="KW-0812">Transmembrane</keyword>
<feature type="signal peptide" evidence="3">
    <location>
        <begin position="1"/>
        <end position="20"/>
    </location>
</feature>
<reference evidence="4" key="2">
    <citation type="submission" date="2023-06" db="EMBL/GenBank/DDBJ databases">
        <authorList>
            <consortium name="Lawrence Berkeley National Laboratory"/>
            <person name="Mondo S.J."/>
            <person name="Hensen N."/>
            <person name="Bonometti L."/>
            <person name="Westerberg I."/>
            <person name="Brannstrom I.O."/>
            <person name="Guillou S."/>
            <person name="Cros-Aarteil S."/>
            <person name="Calhoun S."/>
            <person name="Haridas S."/>
            <person name="Kuo A."/>
            <person name="Pangilinan J."/>
            <person name="Riley R."/>
            <person name="Labutti K."/>
            <person name="Andreopoulos B."/>
            <person name="Lipzen A."/>
            <person name="Chen C."/>
            <person name="Yanf M."/>
            <person name="Daum C."/>
            <person name="Ng V."/>
            <person name="Clum A."/>
            <person name="Steindorff A."/>
            <person name="Ohm R."/>
            <person name="Martin F."/>
            <person name="Silar P."/>
            <person name="Natvig D."/>
            <person name="Lalanne C."/>
            <person name="Gautier V."/>
            <person name="Ament-Velasquez S.L."/>
            <person name="Kruys A."/>
            <person name="Hutchinson M.I."/>
            <person name="Powell A.J."/>
            <person name="Barry K."/>
            <person name="Miller A.N."/>
            <person name="Grigoriev I.V."/>
            <person name="Debuchy R."/>
            <person name="Gladieux P."/>
            <person name="Thoren M.H."/>
            <person name="Johannesson H."/>
        </authorList>
    </citation>
    <scope>NUCLEOTIDE SEQUENCE</scope>
    <source>
        <strain evidence="4">PSN324</strain>
    </source>
</reference>
<keyword evidence="3" id="KW-0732">Signal</keyword>
<dbReference type="PANTHER" id="PTHR34883">
    <property type="entry name" value="SERINE-RICH PROTEIN, PUTATIVE-RELATED-RELATED"/>
    <property type="match status" value="1"/>
</dbReference>
<name>A0AAV9HXU9_9PEZI</name>
<dbReference type="AlphaFoldDB" id="A0AAV9HXU9"/>
<feature type="region of interest" description="Disordered" evidence="1">
    <location>
        <begin position="24"/>
        <end position="43"/>
    </location>
</feature>
<gene>
    <name evidence="4" type="ORF">QBC42DRAFT_33041</name>
</gene>
<feature type="compositionally biased region" description="Polar residues" evidence="1">
    <location>
        <begin position="320"/>
        <end position="347"/>
    </location>
</feature>
<feature type="region of interest" description="Disordered" evidence="1">
    <location>
        <begin position="178"/>
        <end position="208"/>
    </location>
</feature>
<feature type="region of interest" description="Disordered" evidence="1">
    <location>
        <begin position="253"/>
        <end position="384"/>
    </location>
</feature>
<sequence length="384" mass="40449">MRSSYSLGLLAACAIQSAKAQYNTPESSMTTSTKSSDPTSTSSSATAAKTIVINVGRESHAFNPKETTAEVGDIIKFNFFPGGHGVARAEFGYPCIPYEYANEKPGFWSGFFNPQAILNPPPSYEVRVNDTEPIFYYCAAPSSCTDYQMIGVINPNSTQTFDAQLGFAKQAERQLVPGEPFPTESALPKPTSSGSSSSDDHSSHKSGGGGLSTGAIAGIAIGGAAVLILAAALLYLCGRRGGFDKAYRKSVLPTANNPPQPQMAEGSAYPASINPKSPAANMTSFPPDAYSSPQPSSGPFFGQSSSVGYQPVSPGLQPGYLSQQHTGYSDVHSQTYQSAHASPQPQYQMAFEAPATNPAPVELPSEHLPNPSQSPPPQYSHNSK</sequence>
<evidence type="ECO:0000256" key="3">
    <source>
        <dbReference type="SAM" id="SignalP"/>
    </source>
</evidence>
<evidence type="ECO:0008006" key="6">
    <source>
        <dbReference type="Google" id="ProtNLM"/>
    </source>
</evidence>
<evidence type="ECO:0000313" key="4">
    <source>
        <dbReference type="EMBL" id="KAK4464894.1"/>
    </source>
</evidence>
<accession>A0AAV9HXU9</accession>
<dbReference type="CDD" id="cd00920">
    <property type="entry name" value="Cupredoxin"/>
    <property type="match status" value="1"/>
</dbReference>
<dbReference type="Gene3D" id="2.60.40.420">
    <property type="entry name" value="Cupredoxins - blue copper proteins"/>
    <property type="match status" value="1"/>
</dbReference>
<keyword evidence="5" id="KW-1185">Reference proteome</keyword>
<comment type="caution">
    <text evidence="4">The sequence shown here is derived from an EMBL/GenBank/DDBJ whole genome shotgun (WGS) entry which is preliminary data.</text>
</comment>
<feature type="compositionally biased region" description="Low complexity" evidence="1">
    <location>
        <begin position="185"/>
        <end position="197"/>
    </location>
</feature>
<feature type="compositionally biased region" description="Low complexity" evidence="1">
    <location>
        <begin position="291"/>
        <end position="306"/>
    </location>
</feature>
<keyword evidence="2" id="KW-0472">Membrane</keyword>
<evidence type="ECO:0000256" key="2">
    <source>
        <dbReference type="SAM" id="Phobius"/>
    </source>
</evidence>
<proteinExistence type="predicted"/>
<evidence type="ECO:0000313" key="5">
    <source>
        <dbReference type="Proteomes" id="UP001321749"/>
    </source>
</evidence>
<organism evidence="4 5">
    <name type="scientific">Cladorrhinum samala</name>
    <dbReference type="NCBI Taxonomy" id="585594"/>
    <lineage>
        <taxon>Eukaryota</taxon>
        <taxon>Fungi</taxon>
        <taxon>Dikarya</taxon>
        <taxon>Ascomycota</taxon>
        <taxon>Pezizomycotina</taxon>
        <taxon>Sordariomycetes</taxon>
        <taxon>Sordariomycetidae</taxon>
        <taxon>Sordariales</taxon>
        <taxon>Podosporaceae</taxon>
        <taxon>Cladorrhinum</taxon>
    </lineage>
</organism>
<dbReference type="SUPFAM" id="SSF49503">
    <property type="entry name" value="Cupredoxins"/>
    <property type="match status" value="1"/>
</dbReference>
<reference evidence="4" key="1">
    <citation type="journal article" date="2023" name="Mol. Phylogenet. Evol.">
        <title>Genome-scale phylogeny and comparative genomics of the fungal order Sordariales.</title>
        <authorList>
            <person name="Hensen N."/>
            <person name="Bonometti L."/>
            <person name="Westerberg I."/>
            <person name="Brannstrom I.O."/>
            <person name="Guillou S."/>
            <person name="Cros-Aarteil S."/>
            <person name="Calhoun S."/>
            <person name="Haridas S."/>
            <person name="Kuo A."/>
            <person name="Mondo S."/>
            <person name="Pangilinan J."/>
            <person name="Riley R."/>
            <person name="LaButti K."/>
            <person name="Andreopoulos B."/>
            <person name="Lipzen A."/>
            <person name="Chen C."/>
            <person name="Yan M."/>
            <person name="Daum C."/>
            <person name="Ng V."/>
            <person name="Clum A."/>
            <person name="Steindorff A."/>
            <person name="Ohm R.A."/>
            <person name="Martin F."/>
            <person name="Silar P."/>
            <person name="Natvig D.O."/>
            <person name="Lalanne C."/>
            <person name="Gautier V."/>
            <person name="Ament-Velasquez S.L."/>
            <person name="Kruys A."/>
            <person name="Hutchinson M.I."/>
            <person name="Powell A.J."/>
            <person name="Barry K."/>
            <person name="Miller A.N."/>
            <person name="Grigoriev I.V."/>
            <person name="Debuchy R."/>
            <person name="Gladieux P."/>
            <person name="Hiltunen Thoren M."/>
            <person name="Johannesson H."/>
        </authorList>
    </citation>
    <scope>NUCLEOTIDE SEQUENCE</scope>
    <source>
        <strain evidence="4">PSN324</strain>
    </source>
</reference>
<dbReference type="EMBL" id="MU864944">
    <property type="protein sequence ID" value="KAK4464894.1"/>
    <property type="molecule type" value="Genomic_DNA"/>
</dbReference>
<keyword evidence="2" id="KW-1133">Transmembrane helix</keyword>
<dbReference type="PANTHER" id="PTHR34883:SF8">
    <property type="entry name" value="EXTRACELLULAR SERINE-RICH PROTEIN (AFU_ORTHOLOGUE AFUA_6G00670)"/>
    <property type="match status" value="1"/>
</dbReference>
<feature type="transmembrane region" description="Helical" evidence="2">
    <location>
        <begin position="215"/>
        <end position="238"/>
    </location>
</feature>
<dbReference type="InterPro" id="IPR052953">
    <property type="entry name" value="Ser-rich/MCO-related"/>
</dbReference>
<dbReference type="InterPro" id="IPR008972">
    <property type="entry name" value="Cupredoxin"/>
</dbReference>
<dbReference type="Proteomes" id="UP001321749">
    <property type="component" value="Unassembled WGS sequence"/>
</dbReference>